<dbReference type="EMBL" id="CP112887">
    <property type="protein sequence ID" value="WBW60140.1"/>
    <property type="molecule type" value="Genomic_DNA"/>
</dbReference>
<dbReference type="AlphaFoldDB" id="A0AAJ5QRP8"/>
<name>A0AAJ5QRP8_9ENTR</name>
<keyword evidence="3" id="KW-1185">Reference proteome</keyword>
<organism evidence="1 3">
    <name type="scientific">Klebsiella electrica</name>
    <dbReference type="NCBI Taxonomy" id="1259973"/>
    <lineage>
        <taxon>Bacteria</taxon>
        <taxon>Pseudomonadati</taxon>
        <taxon>Pseudomonadota</taxon>
        <taxon>Gammaproteobacteria</taxon>
        <taxon>Enterobacterales</taxon>
        <taxon>Enterobacteriaceae</taxon>
        <taxon>Klebsiella/Raoultella group</taxon>
        <taxon>Klebsiella</taxon>
    </lineage>
</organism>
<gene>
    <name evidence="1" type="ORF">OR613_17340</name>
    <name evidence="2" type="ORF">OR613_19245</name>
</gene>
<dbReference type="Proteomes" id="UP001210130">
    <property type="component" value="Chromosome"/>
</dbReference>
<sequence>MFYLRQKSVGEYVLSKTSTEADLTEIVADTAEQASLLVNSWLIVSGVDTSGGYSLIVE</sequence>
<evidence type="ECO:0000313" key="2">
    <source>
        <dbReference type="EMBL" id="WBW60140.1"/>
    </source>
</evidence>
<reference evidence="1 3" key="1">
    <citation type="journal article" date="2023" name="Microbiol. Resour. Announc.">
        <title>Complete Genome Sequence of the First Colistin-Resistant Raoultella electrica Strain.</title>
        <authorList>
            <person name="Aldeia C."/>
            <person name="Campos-Madueno E.I."/>
            <person name="Sendi P."/>
            <person name="Endimiani A."/>
        </authorList>
    </citation>
    <scope>NUCLEOTIDE SEQUENCE [LARGE SCALE GENOMIC DNA]</scope>
    <source>
        <strain evidence="1 3">S2-IND-01-C</strain>
    </source>
</reference>
<accession>A0AAJ5QRP8</accession>
<protein>
    <submittedName>
        <fullName evidence="1">Uncharacterized protein</fullName>
    </submittedName>
</protein>
<proteinExistence type="predicted"/>
<dbReference type="RefSeq" id="WP_271207061.1">
    <property type="nucleotide sequence ID" value="NZ_CP112887.1"/>
</dbReference>
<dbReference type="EMBL" id="CP112887">
    <property type="protein sequence ID" value="WBW59788.1"/>
    <property type="molecule type" value="Genomic_DNA"/>
</dbReference>
<evidence type="ECO:0000313" key="3">
    <source>
        <dbReference type="Proteomes" id="UP001210130"/>
    </source>
</evidence>
<evidence type="ECO:0000313" key="1">
    <source>
        <dbReference type="EMBL" id="WBW59788.1"/>
    </source>
</evidence>